<protein>
    <submittedName>
        <fullName evidence="2">AAA family ATPase</fullName>
    </submittedName>
</protein>
<proteinExistence type="predicted"/>
<evidence type="ECO:0000313" key="2">
    <source>
        <dbReference type="EMBL" id="MBE9403868.1"/>
    </source>
</evidence>
<sequence length="189" mass="21785">MIIDEINRANLPKVLGELLFLFEYRDTPVRTLYRPDDPFELSKDIWFIGTMNTADPSIALVDAALRRRFHFIPFFPNHGPMKGLLDRWLKREGEEEWVGELVAQVNAELETVLGGPHLQLGPSHFMKRGLDEAALCRIWEYDIEPFIEDQFFGDQARIEHFRFPQVMARFREVAGEAIADPSADDAPQA</sequence>
<name>A0ABR9W0A0_9MICO</name>
<dbReference type="EMBL" id="JADEYR010000005">
    <property type="protein sequence ID" value="MBE9403868.1"/>
    <property type="molecule type" value="Genomic_DNA"/>
</dbReference>
<accession>A0ABR9W0A0</accession>
<reference evidence="2 3" key="1">
    <citation type="submission" date="2020-10" db="EMBL/GenBank/DDBJ databases">
        <title>Draft genome and description of Brachybacterium epidermidis sp nov.</title>
        <authorList>
            <person name="Boxberger M."/>
            <person name="La Scola B."/>
        </authorList>
    </citation>
    <scope>NUCLEOTIDE SEQUENCE [LARGE SCALE GENOMIC DNA]</scope>
    <source>
        <strain evidence="2 3">Marseille-Q2903</strain>
    </source>
</reference>
<organism evidence="2 3">
    <name type="scientific">Brachybacterium epidermidis</name>
    <dbReference type="NCBI Taxonomy" id="2781983"/>
    <lineage>
        <taxon>Bacteria</taxon>
        <taxon>Bacillati</taxon>
        <taxon>Actinomycetota</taxon>
        <taxon>Actinomycetes</taxon>
        <taxon>Micrococcales</taxon>
        <taxon>Dermabacteraceae</taxon>
        <taxon>Brachybacterium</taxon>
    </lineage>
</organism>
<evidence type="ECO:0000313" key="3">
    <source>
        <dbReference type="Proteomes" id="UP000644727"/>
    </source>
</evidence>
<keyword evidence="3" id="KW-1185">Reference proteome</keyword>
<evidence type="ECO:0000259" key="1">
    <source>
        <dbReference type="Pfam" id="PF07728"/>
    </source>
</evidence>
<dbReference type="SUPFAM" id="SSF52540">
    <property type="entry name" value="P-loop containing nucleoside triphosphate hydrolases"/>
    <property type="match status" value="1"/>
</dbReference>
<dbReference type="PANTHER" id="PTHR37291:SF1">
    <property type="entry name" value="TYPE IV METHYL-DIRECTED RESTRICTION ENZYME ECOKMCRB SUBUNIT"/>
    <property type="match status" value="1"/>
</dbReference>
<dbReference type="InterPro" id="IPR011704">
    <property type="entry name" value="ATPase_dyneun-rel_AAA"/>
</dbReference>
<dbReference type="Proteomes" id="UP000644727">
    <property type="component" value="Unassembled WGS sequence"/>
</dbReference>
<dbReference type="InterPro" id="IPR052934">
    <property type="entry name" value="Methyl-DNA_Rec/Restrict_Enz"/>
</dbReference>
<feature type="domain" description="ATPase dynein-related AAA" evidence="1">
    <location>
        <begin position="2"/>
        <end position="69"/>
    </location>
</feature>
<dbReference type="Pfam" id="PF07728">
    <property type="entry name" value="AAA_5"/>
    <property type="match status" value="1"/>
</dbReference>
<dbReference type="Gene3D" id="3.40.50.300">
    <property type="entry name" value="P-loop containing nucleotide triphosphate hydrolases"/>
    <property type="match status" value="1"/>
</dbReference>
<gene>
    <name evidence="2" type="ORF">IOE58_06590</name>
</gene>
<comment type="caution">
    <text evidence="2">The sequence shown here is derived from an EMBL/GenBank/DDBJ whole genome shotgun (WGS) entry which is preliminary data.</text>
</comment>
<dbReference type="InterPro" id="IPR027417">
    <property type="entry name" value="P-loop_NTPase"/>
</dbReference>
<dbReference type="PANTHER" id="PTHR37291">
    <property type="entry name" value="5-METHYLCYTOSINE-SPECIFIC RESTRICTION ENZYME B"/>
    <property type="match status" value="1"/>
</dbReference>